<comment type="caution">
    <text evidence="2">The sequence shown here is derived from an EMBL/GenBank/DDBJ whole genome shotgun (WGS) entry which is preliminary data.</text>
</comment>
<dbReference type="EMBL" id="JBHRTB010000010">
    <property type="protein sequence ID" value="MFC3143955.1"/>
    <property type="molecule type" value="Genomic_DNA"/>
</dbReference>
<organism evidence="2 3">
    <name type="scientific">Psychromarinibacter halotolerans</name>
    <dbReference type="NCBI Taxonomy" id="1775175"/>
    <lineage>
        <taxon>Bacteria</taxon>
        <taxon>Pseudomonadati</taxon>
        <taxon>Pseudomonadota</taxon>
        <taxon>Alphaproteobacteria</taxon>
        <taxon>Rhodobacterales</taxon>
        <taxon>Paracoccaceae</taxon>
        <taxon>Psychromarinibacter</taxon>
    </lineage>
</organism>
<evidence type="ECO:0000313" key="3">
    <source>
        <dbReference type="Proteomes" id="UP001595632"/>
    </source>
</evidence>
<evidence type="ECO:0000313" key="2">
    <source>
        <dbReference type="EMBL" id="MFC3143955.1"/>
    </source>
</evidence>
<proteinExistence type="predicted"/>
<accession>A0ABV7GR76</accession>
<sequence>MTQYQDTVNGLSRPRLLLEAVRHALGEYNRERVLRRFLGTIAAPRPQRTVPALLAVEEMMDDARRSNDASYSPARHIEALTALIGETRLLTAEAAREAADARDCPPARASRAAGLG</sequence>
<keyword evidence="3" id="KW-1185">Reference proteome</keyword>
<feature type="region of interest" description="Disordered" evidence="1">
    <location>
        <begin position="97"/>
        <end position="116"/>
    </location>
</feature>
<evidence type="ECO:0000256" key="1">
    <source>
        <dbReference type="SAM" id="MobiDB-lite"/>
    </source>
</evidence>
<protein>
    <submittedName>
        <fullName evidence="2">DUF6477 family protein</fullName>
    </submittedName>
</protein>
<feature type="compositionally biased region" description="Low complexity" evidence="1">
    <location>
        <begin position="106"/>
        <end position="116"/>
    </location>
</feature>
<dbReference type="InterPro" id="IPR045516">
    <property type="entry name" value="DUF6477"/>
</dbReference>
<dbReference type="RefSeq" id="WP_275631225.1">
    <property type="nucleotide sequence ID" value="NZ_JARGYD010000001.1"/>
</dbReference>
<dbReference type="Pfam" id="PF20083">
    <property type="entry name" value="DUF6477"/>
    <property type="match status" value="1"/>
</dbReference>
<gene>
    <name evidence="2" type="ORF">ACFOGP_14630</name>
</gene>
<reference evidence="3" key="1">
    <citation type="journal article" date="2019" name="Int. J. Syst. Evol. Microbiol.">
        <title>The Global Catalogue of Microorganisms (GCM) 10K type strain sequencing project: providing services to taxonomists for standard genome sequencing and annotation.</title>
        <authorList>
            <consortium name="The Broad Institute Genomics Platform"/>
            <consortium name="The Broad Institute Genome Sequencing Center for Infectious Disease"/>
            <person name="Wu L."/>
            <person name="Ma J."/>
        </authorList>
    </citation>
    <scope>NUCLEOTIDE SEQUENCE [LARGE SCALE GENOMIC DNA]</scope>
    <source>
        <strain evidence="3">KCTC 52366</strain>
    </source>
</reference>
<dbReference type="Proteomes" id="UP001595632">
    <property type="component" value="Unassembled WGS sequence"/>
</dbReference>
<name>A0ABV7GR76_9RHOB</name>